<organism evidence="1">
    <name type="scientific">Exomis microphylla associated virus</name>
    <dbReference type="NCBI Taxonomy" id="2093275"/>
    <lineage>
        <taxon>Viruses</taxon>
        <taxon>Monodnaviria</taxon>
        <taxon>Shotokuvirae</taxon>
        <taxon>Cressdnaviricota</taxon>
        <taxon>Repensiviricetes</taxon>
        <taxon>Geplafuvirales</taxon>
        <taxon>Geminiviridae</taxon>
        <taxon>Becurtovirus</taxon>
        <taxon>Becurtovirus exomis</taxon>
        <taxon>Exomis microphylla latent virus</taxon>
    </lineage>
</organism>
<evidence type="ECO:0000313" key="2">
    <source>
        <dbReference type="Proteomes" id="UP000240529"/>
    </source>
</evidence>
<evidence type="ECO:0000313" key="1">
    <source>
        <dbReference type="EMBL" id="AUT11875.1"/>
    </source>
</evidence>
<dbReference type="OrthoDB" id="21755at10239"/>
<name>A0A2I8B2K7_9GEMI</name>
<dbReference type="GeneID" id="35997074"/>
<dbReference type="EMBL" id="MG001960">
    <property type="protein sequence ID" value="AUT11875.1"/>
    <property type="molecule type" value="Genomic_DNA"/>
</dbReference>
<sequence length="125" mass="14627">MVPFRVRDFPRNYPAFLAAATSCLLRYNKWFILGTLPEVTGTLTVEEQENFIQFQKQVRKILRSNWSFVRKCRVYEIVYTKYGGPEPEEKVPEWDPVDAEEEDEVWEVPVEEVSGEKACESKQGC</sequence>
<accession>A0A2I8B2K7</accession>
<dbReference type="Pfam" id="PF07325">
    <property type="entry name" value="Curto_V2"/>
    <property type="match status" value="1"/>
</dbReference>
<reference evidence="1" key="1">
    <citation type="submission" date="2017-09" db="EMBL/GenBank/DDBJ databases">
        <title>From spatial viral metagenomics to biological and molecular characterization of plant viruses: the case study of geminiviruses.</title>
        <authorList>
            <person name="Claverie S."/>
            <person name="Bernardo P."/>
            <person name="Kraberger S."/>
            <person name="Hartnady P."/>
            <person name="Lefeuvre P."/>
            <person name="Lett J.-M."/>
            <person name="Filloux D."/>
            <person name="Harkins G.W."/>
            <person name="Varsani A."/>
            <person name="Martin D.P."/>
            <person name="Roumagnac P."/>
        </authorList>
    </citation>
    <scope>NUCLEOTIDE SEQUENCE [LARGE SCALE GENOMIC DNA]</scope>
    <source>
        <strain evidence="1">2-90-C1</strain>
    </source>
</reference>
<dbReference type="KEGG" id="vg:35997074"/>
<dbReference type="Proteomes" id="UP000240529">
    <property type="component" value="Segment"/>
</dbReference>
<dbReference type="PROSITE" id="PS51257">
    <property type="entry name" value="PROKAR_LIPOPROTEIN"/>
    <property type="match status" value="1"/>
</dbReference>
<proteinExistence type="predicted"/>
<keyword evidence="2" id="KW-1185">Reference proteome</keyword>
<protein>
    <submittedName>
        <fullName evidence="1">V2</fullName>
    </submittedName>
</protein>
<dbReference type="RefSeq" id="YP_009465979.1">
    <property type="nucleotide sequence ID" value="NC_037065.1"/>
</dbReference>
<dbReference type="InterPro" id="IPR009931">
    <property type="entry name" value="Curto_V2"/>
</dbReference>